<dbReference type="Gramene" id="rna-AYBTSS11_LOCUS15874">
    <property type="protein sequence ID" value="CAJ1954963.1"/>
    <property type="gene ID" value="gene-AYBTSS11_LOCUS15874"/>
</dbReference>
<accession>A0AA86SKK8</accession>
<feature type="compositionally biased region" description="Pro residues" evidence="1">
    <location>
        <begin position="39"/>
        <end position="53"/>
    </location>
</feature>
<protein>
    <submittedName>
        <fullName evidence="2">Uncharacterized protein</fullName>
    </submittedName>
</protein>
<dbReference type="AlphaFoldDB" id="A0AA86SKK8"/>
<keyword evidence="3" id="KW-1185">Reference proteome</keyword>
<reference evidence="2" key="1">
    <citation type="submission" date="2023-10" db="EMBL/GenBank/DDBJ databases">
        <authorList>
            <person name="Domelevo Entfellner J.-B."/>
        </authorList>
    </citation>
    <scope>NUCLEOTIDE SEQUENCE</scope>
</reference>
<organism evidence="2 3">
    <name type="scientific">Sphenostylis stenocarpa</name>
    <dbReference type="NCBI Taxonomy" id="92480"/>
    <lineage>
        <taxon>Eukaryota</taxon>
        <taxon>Viridiplantae</taxon>
        <taxon>Streptophyta</taxon>
        <taxon>Embryophyta</taxon>
        <taxon>Tracheophyta</taxon>
        <taxon>Spermatophyta</taxon>
        <taxon>Magnoliopsida</taxon>
        <taxon>eudicotyledons</taxon>
        <taxon>Gunneridae</taxon>
        <taxon>Pentapetalae</taxon>
        <taxon>rosids</taxon>
        <taxon>fabids</taxon>
        <taxon>Fabales</taxon>
        <taxon>Fabaceae</taxon>
        <taxon>Papilionoideae</taxon>
        <taxon>50 kb inversion clade</taxon>
        <taxon>NPAAA clade</taxon>
        <taxon>indigoferoid/millettioid clade</taxon>
        <taxon>Phaseoleae</taxon>
        <taxon>Sphenostylis</taxon>
    </lineage>
</organism>
<dbReference type="Proteomes" id="UP001189624">
    <property type="component" value="Chromosome 5"/>
</dbReference>
<evidence type="ECO:0000313" key="2">
    <source>
        <dbReference type="EMBL" id="CAJ1954963.1"/>
    </source>
</evidence>
<evidence type="ECO:0000313" key="3">
    <source>
        <dbReference type="Proteomes" id="UP001189624"/>
    </source>
</evidence>
<proteinExistence type="predicted"/>
<dbReference type="EMBL" id="OY731402">
    <property type="protein sequence ID" value="CAJ1954963.1"/>
    <property type="molecule type" value="Genomic_DNA"/>
</dbReference>
<feature type="region of interest" description="Disordered" evidence="1">
    <location>
        <begin position="1"/>
        <end position="81"/>
    </location>
</feature>
<sequence length="81" mass="8584">MSVDVGWRQANHGRKGDQGYSAGSSVIKVMILRPRPGRHSPPPPTPGYSPEPGPGRNNKSPPTPFNSLLHMESLNPSAASA</sequence>
<evidence type="ECO:0000256" key="1">
    <source>
        <dbReference type="SAM" id="MobiDB-lite"/>
    </source>
</evidence>
<gene>
    <name evidence="2" type="ORF">AYBTSS11_LOCUS15874</name>
</gene>
<name>A0AA86SKK8_9FABA</name>